<name>A0A383RM01_PAEAL</name>
<dbReference type="EMBL" id="LS992241">
    <property type="protein sequence ID" value="SYX87326.1"/>
    <property type="molecule type" value="Genomic_DNA"/>
</dbReference>
<dbReference type="InterPro" id="IPR016181">
    <property type="entry name" value="Acyl_CoA_acyltransferase"/>
</dbReference>
<dbReference type="Proteomes" id="UP000304148">
    <property type="component" value="Chromosome"/>
</dbReference>
<evidence type="ECO:0000313" key="1">
    <source>
        <dbReference type="EMBL" id="SYX87326.1"/>
    </source>
</evidence>
<sequence>MHISVKSEQQVQLYRSIWTTVWKEKGFELESAAHPLDQVIVFDEAGVAVGTFELKLYRESARMLNEVAPFAEQPEVINAPEQVAEVDKVALLKEHRGHNIDRLLSSIVHYSRKHGILQCACLLEPVFARALRVSFHVPMRKVGKKMFYKGDDVIPTLIHVGAIWQNPAKFDWLIPEQEQVEVHSIPITC</sequence>
<proteinExistence type="predicted"/>
<gene>
    <name evidence="1" type="ORF">PBLR_15756</name>
</gene>
<dbReference type="AlphaFoldDB" id="A0A383RM01"/>
<protein>
    <recommendedName>
        <fullName evidence="3">N-acetyltransferase domain-containing protein</fullName>
    </recommendedName>
</protein>
<reference evidence="2" key="1">
    <citation type="submission" date="2018-08" db="EMBL/GenBank/DDBJ databases">
        <authorList>
            <person name="Chevrot R."/>
        </authorList>
    </citation>
    <scope>NUCLEOTIDE SEQUENCE [LARGE SCALE GENOMIC DNA]</scope>
</reference>
<evidence type="ECO:0008006" key="3">
    <source>
        <dbReference type="Google" id="ProtNLM"/>
    </source>
</evidence>
<accession>A0A383RM01</accession>
<dbReference type="Gene3D" id="3.40.630.30">
    <property type="match status" value="1"/>
</dbReference>
<dbReference type="SUPFAM" id="SSF55729">
    <property type="entry name" value="Acyl-CoA N-acyltransferases (Nat)"/>
    <property type="match status" value="1"/>
</dbReference>
<dbReference type="RefSeq" id="WP_138188955.1">
    <property type="nucleotide sequence ID" value="NZ_LS992241.1"/>
</dbReference>
<evidence type="ECO:0000313" key="2">
    <source>
        <dbReference type="Proteomes" id="UP000304148"/>
    </source>
</evidence>
<organism evidence="1 2">
    <name type="scientific">Paenibacillus alvei</name>
    <name type="common">Bacillus alvei</name>
    <dbReference type="NCBI Taxonomy" id="44250"/>
    <lineage>
        <taxon>Bacteria</taxon>
        <taxon>Bacillati</taxon>
        <taxon>Bacillota</taxon>
        <taxon>Bacilli</taxon>
        <taxon>Bacillales</taxon>
        <taxon>Paenibacillaceae</taxon>
        <taxon>Paenibacillus</taxon>
    </lineage>
</organism>